<dbReference type="Gene3D" id="1.20.120.450">
    <property type="entry name" value="dinb family like domain"/>
    <property type="match status" value="1"/>
</dbReference>
<feature type="domain" description="DinB-like" evidence="1">
    <location>
        <begin position="16"/>
        <end position="159"/>
    </location>
</feature>
<evidence type="ECO:0000313" key="3">
    <source>
        <dbReference type="Proteomes" id="UP000516404"/>
    </source>
</evidence>
<name>A0A7H2BDV5_9MICC</name>
<sequence>MNSTDILLDLASRPGQALETLASSLTPELLNAHPGDHDNSVAWLLWHTGREIDVQLSMLSGEGEVWSAQDFKAQFDLGELGDGVGYKHSPEDARAIVVSDAQPLIKYVNATLSALVAYIKTLSEADLSEVIDTSWDPVVTRGARLVSIVDDAAQHIAQAAYIVGMTL</sequence>
<dbReference type="InterPro" id="IPR024775">
    <property type="entry name" value="DinB-like"/>
</dbReference>
<dbReference type="AlphaFoldDB" id="A0A7H2BDV5"/>
<protein>
    <submittedName>
        <fullName evidence="2">DinB family protein</fullName>
    </submittedName>
</protein>
<dbReference type="RefSeq" id="WP_190724656.1">
    <property type="nucleotide sequence ID" value="NZ_CP061539.1"/>
</dbReference>
<dbReference type="GeneID" id="96622726"/>
<dbReference type="SUPFAM" id="SSF109854">
    <property type="entry name" value="DinB/YfiT-like putative metalloenzymes"/>
    <property type="match status" value="1"/>
</dbReference>
<gene>
    <name evidence="2" type="ORF">IDM49_00625</name>
</gene>
<evidence type="ECO:0000313" key="2">
    <source>
        <dbReference type="EMBL" id="QNV37851.1"/>
    </source>
</evidence>
<evidence type="ECO:0000259" key="1">
    <source>
        <dbReference type="Pfam" id="PF12867"/>
    </source>
</evidence>
<dbReference type="Pfam" id="PF12867">
    <property type="entry name" value="DinB_2"/>
    <property type="match status" value="1"/>
</dbReference>
<reference evidence="2 3" key="1">
    <citation type="submission" date="2020-09" db="EMBL/GenBank/DDBJ databases">
        <title>Investigation of environmental microbes.</title>
        <authorList>
            <person name="Ou Y."/>
            <person name="Kang Q."/>
        </authorList>
    </citation>
    <scope>NUCLEOTIDE SEQUENCE [LARGE SCALE GENOMIC DNA]</scope>
    <source>
        <strain evidence="2 3">KJZ-14</strain>
    </source>
</reference>
<dbReference type="NCBIfam" id="NF047843">
    <property type="entry name" value="MST_Rv0443"/>
    <property type="match status" value="1"/>
</dbReference>
<dbReference type="InterPro" id="IPR034660">
    <property type="entry name" value="DinB/YfiT-like"/>
</dbReference>
<proteinExistence type="predicted"/>
<organism evidence="2 3">
    <name type="scientific">Rothia terrae</name>
    <dbReference type="NCBI Taxonomy" id="396015"/>
    <lineage>
        <taxon>Bacteria</taxon>
        <taxon>Bacillati</taxon>
        <taxon>Actinomycetota</taxon>
        <taxon>Actinomycetes</taxon>
        <taxon>Micrococcales</taxon>
        <taxon>Micrococcaceae</taxon>
        <taxon>Rothia</taxon>
    </lineage>
</organism>
<accession>A0A7H2BDV5</accession>
<dbReference type="KEGG" id="rter:IDM49_00625"/>
<dbReference type="Proteomes" id="UP000516404">
    <property type="component" value="Chromosome"/>
</dbReference>
<keyword evidence="3" id="KW-1185">Reference proteome</keyword>
<dbReference type="EMBL" id="CP061539">
    <property type="protein sequence ID" value="QNV37851.1"/>
    <property type="molecule type" value="Genomic_DNA"/>
</dbReference>